<comment type="caution">
    <text evidence="1">The sequence shown here is derived from an EMBL/GenBank/DDBJ whole genome shotgun (WGS) entry which is preliminary data.</text>
</comment>
<accession>A0A1L8CQM4</accession>
<name>A0A1L8CQM4_9PROT</name>
<gene>
    <name evidence="1" type="ORF">MMIC_P2173</name>
</gene>
<sequence length="144" mass="16334">MSQVIRISDKLYKRLEEHALGFDTPSNVIERIMDAYEGIESAPRNNSSPEASQEIEPANALEIIYHPDSEEDFKHELLVSKRAYIKLNFTNGMSEVKEWNAIRFGASSSVDGNLRSGYLRGWKKRGIYKAELALNRDEISLLSG</sequence>
<reference evidence="1 2" key="1">
    <citation type="journal article" date="2017" name="Arch. Microbiol.">
        <title>Mariprofundus micogutta sp. nov., a novel iron-oxidizing zetaproteobacterium isolated from a deep-sea hydrothermal field at the Bayonnaise knoll of the Izu-Ogasawara arc, and a description of Mariprofundales ord. nov. and Zetaproteobacteria classis nov.</title>
        <authorList>
            <person name="Makita H."/>
            <person name="Tanaka E."/>
            <person name="Mitsunobu S."/>
            <person name="Miyazaki M."/>
            <person name="Nunoura T."/>
            <person name="Uematsu K."/>
            <person name="Takaki Y."/>
            <person name="Nishi S."/>
            <person name="Shimamura S."/>
            <person name="Takai K."/>
        </authorList>
    </citation>
    <scope>NUCLEOTIDE SEQUENCE [LARGE SCALE GENOMIC DNA]</scope>
    <source>
        <strain evidence="1 2">ET2</strain>
    </source>
</reference>
<proteinExistence type="predicted"/>
<protein>
    <submittedName>
        <fullName evidence="1">Uncharacterized protein</fullName>
    </submittedName>
</protein>
<keyword evidence="2" id="KW-1185">Reference proteome</keyword>
<evidence type="ECO:0000313" key="1">
    <source>
        <dbReference type="EMBL" id="GAV21193.1"/>
    </source>
</evidence>
<evidence type="ECO:0000313" key="2">
    <source>
        <dbReference type="Proteomes" id="UP000231632"/>
    </source>
</evidence>
<organism evidence="1 2">
    <name type="scientific">Mariprofundus micogutta</name>
    <dbReference type="NCBI Taxonomy" id="1921010"/>
    <lineage>
        <taxon>Bacteria</taxon>
        <taxon>Pseudomonadati</taxon>
        <taxon>Pseudomonadota</taxon>
        <taxon>Candidatius Mariprofundia</taxon>
        <taxon>Mariprofundales</taxon>
        <taxon>Mariprofundaceae</taxon>
        <taxon>Mariprofundus</taxon>
    </lineage>
</organism>
<dbReference type="Proteomes" id="UP000231632">
    <property type="component" value="Unassembled WGS sequence"/>
</dbReference>
<dbReference type="STRING" id="1921010.MMIC_P2173"/>
<dbReference type="EMBL" id="BDFD01000022">
    <property type="protein sequence ID" value="GAV21193.1"/>
    <property type="molecule type" value="Genomic_DNA"/>
</dbReference>
<dbReference type="RefSeq" id="WP_143144943.1">
    <property type="nucleotide sequence ID" value="NZ_BDFD01000022.1"/>
</dbReference>
<dbReference type="AlphaFoldDB" id="A0A1L8CQM4"/>
<dbReference type="OrthoDB" id="6399719at2"/>